<keyword evidence="2" id="KW-0285">Flavoprotein</keyword>
<dbReference type="GO" id="GO:0050660">
    <property type="term" value="F:flavin adenine dinucleotide binding"/>
    <property type="evidence" value="ECO:0007669"/>
    <property type="project" value="InterPro"/>
</dbReference>
<dbReference type="EMBL" id="PRLP01000072">
    <property type="protein sequence ID" value="PPC75735.1"/>
    <property type="molecule type" value="Genomic_DNA"/>
</dbReference>
<evidence type="ECO:0000256" key="1">
    <source>
        <dbReference type="ARBA" id="ARBA00001974"/>
    </source>
</evidence>
<dbReference type="OrthoDB" id="8673905at2"/>
<proteinExistence type="predicted"/>
<comment type="caution">
    <text evidence="6">The sequence shown here is derived from an EMBL/GenBank/DDBJ whole genome shotgun (WGS) entry which is preliminary data.</text>
</comment>
<keyword evidence="3" id="KW-0274">FAD</keyword>
<evidence type="ECO:0000259" key="5">
    <source>
        <dbReference type="Pfam" id="PF01266"/>
    </source>
</evidence>
<dbReference type="Gene3D" id="3.50.50.60">
    <property type="entry name" value="FAD/NAD(P)-binding domain"/>
    <property type="match status" value="1"/>
</dbReference>
<reference evidence="6 7" key="1">
    <citation type="submission" date="2018-02" db="EMBL/GenBank/DDBJ databases">
        <title>novel marine gammaproteobacteria from coastal saline agro ecosystem.</title>
        <authorList>
            <person name="Krishnan R."/>
            <person name="Ramesh Kumar N."/>
        </authorList>
    </citation>
    <scope>NUCLEOTIDE SEQUENCE [LARGE SCALE GENOMIC DNA]</scope>
    <source>
        <strain evidence="6 7">228</strain>
    </source>
</reference>
<protein>
    <submittedName>
        <fullName evidence="6">N-methyl-L-tryptophan oxidase</fullName>
    </submittedName>
</protein>
<dbReference type="GO" id="GO:0008115">
    <property type="term" value="F:sarcosine oxidase activity"/>
    <property type="evidence" value="ECO:0007669"/>
    <property type="project" value="TreeGrafter"/>
</dbReference>
<dbReference type="PANTHER" id="PTHR10961">
    <property type="entry name" value="PEROXISOMAL SARCOSINE OXIDASE"/>
    <property type="match status" value="1"/>
</dbReference>
<dbReference type="SUPFAM" id="SSF51905">
    <property type="entry name" value="FAD/NAD(P)-binding domain"/>
    <property type="match status" value="1"/>
</dbReference>
<sequence length="388" mass="42808">MQPHFDCIVVGAGSMGMAAGYYLARDGHQVALFDSFDPPHTQGSHHGETRIIRHAYTTEGDTYVPLAKRAQQLWNELAELTGKPLFLNTGSICIGAPGSGFVAEVERSARAHQIPLEVLTGAEVRARFEGINVPDDYIGCYEPEAGVLRCEDCISSYRELALAAGAELYTHTRVTAIEVQPEGVTVQTSKGLFTARRLIVSAGAWSEQLLQSLYDHSLPLRPTRKTVGWFQPASTVYNAPQHATDAGEFPVFIFDLLQRQYYGFPVLDGLGLKIGRHDSGERINPDDDDRSFIAEDEEELRWLLQRHMPGANGDLTQGKVCIYTFTPDEHFIIDTLPDHPHVAVAAGFSGHGFKFVSVMGEILRDLVMTGQSEFNLSLFRADRFGPNG</sequence>
<dbReference type="InterPro" id="IPR006076">
    <property type="entry name" value="FAD-dep_OxRdtase"/>
</dbReference>
<dbReference type="PANTHER" id="PTHR10961:SF7">
    <property type="entry name" value="FAD DEPENDENT OXIDOREDUCTASE DOMAIN-CONTAINING PROTEIN"/>
    <property type="match status" value="1"/>
</dbReference>
<comment type="cofactor">
    <cofactor evidence="1">
        <name>FAD</name>
        <dbReference type="ChEBI" id="CHEBI:57692"/>
    </cofactor>
</comment>
<dbReference type="AlphaFoldDB" id="A0A2S5KM67"/>
<evidence type="ECO:0000313" key="6">
    <source>
        <dbReference type="EMBL" id="PPC75735.1"/>
    </source>
</evidence>
<dbReference type="NCBIfam" id="NF008425">
    <property type="entry name" value="PRK11259.1"/>
    <property type="match status" value="1"/>
</dbReference>
<gene>
    <name evidence="6" type="ORF">C4K68_19075</name>
</gene>
<evidence type="ECO:0000256" key="2">
    <source>
        <dbReference type="ARBA" id="ARBA00022630"/>
    </source>
</evidence>
<name>A0A2S5KM67_9PROT</name>
<dbReference type="GO" id="GO:0005829">
    <property type="term" value="C:cytosol"/>
    <property type="evidence" value="ECO:0007669"/>
    <property type="project" value="TreeGrafter"/>
</dbReference>
<keyword evidence="4" id="KW-0560">Oxidoreductase</keyword>
<dbReference type="Gene3D" id="3.30.9.10">
    <property type="entry name" value="D-Amino Acid Oxidase, subunit A, domain 2"/>
    <property type="match status" value="1"/>
</dbReference>
<dbReference type="SUPFAM" id="SSF54373">
    <property type="entry name" value="FAD-linked reductases, C-terminal domain"/>
    <property type="match status" value="1"/>
</dbReference>
<feature type="domain" description="FAD dependent oxidoreductase" evidence="5">
    <location>
        <begin position="6"/>
        <end position="366"/>
    </location>
</feature>
<evidence type="ECO:0000256" key="3">
    <source>
        <dbReference type="ARBA" id="ARBA00022827"/>
    </source>
</evidence>
<dbReference type="InterPro" id="IPR045170">
    <property type="entry name" value="MTOX"/>
</dbReference>
<evidence type="ECO:0000313" key="7">
    <source>
        <dbReference type="Proteomes" id="UP000238196"/>
    </source>
</evidence>
<evidence type="ECO:0000256" key="4">
    <source>
        <dbReference type="ARBA" id="ARBA00023002"/>
    </source>
</evidence>
<dbReference type="InterPro" id="IPR036188">
    <property type="entry name" value="FAD/NAD-bd_sf"/>
</dbReference>
<dbReference type="Pfam" id="PF01266">
    <property type="entry name" value="DAO"/>
    <property type="match status" value="1"/>
</dbReference>
<accession>A0A2S5KM67</accession>
<dbReference type="Proteomes" id="UP000238196">
    <property type="component" value="Unassembled WGS sequence"/>
</dbReference>
<organism evidence="6 7">
    <name type="scientific">Proteobacteria bacterium 228</name>
    <dbReference type="NCBI Taxonomy" id="2083153"/>
    <lineage>
        <taxon>Bacteria</taxon>
        <taxon>Pseudomonadati</taxon>
        <taxon>Pseudomonadota</taxon>
    </lineage>
</organism>